<dbReference type="Pfam" id="PF14403">
    <property type="entry name" value="CP_ATPgrasp_2"/>
    <property type="match status" value="1"/>
</dbReference>
<dbReference type="Proteomes" id="UP000580718">
    <property type="component" value="Unassembled WGS sequence"/>
</dbReference>
<evidence type="ECO:0000313" key="3">
    <source>
        <dbReference type="EMBL" id="MBB3676897.1"/>
    </source>
</evidence>
<dbReference type="PANTHER" id="PTHR34595">
    <property type="entry name" value="BLR5612 PROTEIN"/>
    <property type="match status" value="1"/>
</dbReference>
<evidence type="ECO:0000313" key="4">
    <source>
        <dbReference type="EMBL" id="PZA21939.1"/>
    </source>
</evidence>
<reference evidence="4 5" key="1">
    <citation type="submission" date="2018-06" db="EMBL/GenBank/DDBJ databases">
        <title>Draft genome sequence of Modestobacter versicolor CP153-2.</title>
        <authorList>
            <person name="Gundlapally S.R."/>
        </authorList>
    </citation>
    <scope>NUCLEOTIDE SEQUENCE [LARGE SCALE GENOMIC DNA]</scope>
    <source>
        <strain evidence="4 5">CP153-2</strain>
    </source>
</reference>
<dbReference type="RefSeq" id="WP_110551724.1">
    <property type="nucleotide sequence ID" value="NZ_JACIBU010000001.1"/>
</dbReference>
<feature type="domain" description="Circularly permuted ATP-grasp type 2" evidence="2">
    <location>
        <begin position="76"/>
        <end position="452"/>
    </location>
</feature>
<dbReference type="EMBL" id="QKNV01000057">
    <property type="protein sequence ID" value="PZA21939.1"/>
    <property type="molecule type" value="Genomic_DNA"/>
</dbReference>
<feature type="compositionally biased region" description="Low complexity" evidence="1">
    <location>
        <begin position="512"/>
        <end position="523"/>
    </location>
</feature>
<feature type="region of interest" description="Disordered" evidence="1">
    <location>
        <begin position="460"/>
        <end position="487"/>
    </location>
</feature>
<dbReference type="AlphaFoldDB" id="A0A323VB78"/>
<evidence type="ECO:0000256" key="1">
    <source>
        <dbReference type="SAM" id="MobiDB-lite"/>
    </source>
</evidence>
<protein>
    <submittedName>
        <fullName evidence="4">Circularly permuted type 2 ATP-grasp protein</fullName>
    </submittedName>
    <submittedName>
        <fullName evidence="3">Putative circularly permuted ATP-grasp superfamily protein</fullName>
    </submittedName>
</protein>
<dbReference type="OrthoDB" id="9803842at2"/>
<reference evidence="3 6" key="2">
    <citation type="submission" date="2020-08" db="EMBL/GenBank/DDBJ databases">
        <title>Sequencing the genomes of 1000 actinobacteria strains.</title>
        <authorList>
            <person name="Klenk H.-P."/>
        </authorList>
    </citation>
    <scope>NUCLEOTIDE SEQUENCE [LARGE SCALE GENOMIC DNA]</scope>
    <source>
        <strain evidence="3 6">DSM 16678</strain>
    </source>
</reference>
<dbReference type="PANTHER" id="PTHR34595:SF7">
    <property type="entry name" value="SLL1039 PROTEIN"/>
    <property type="match status" value="1"/>
</dbReference>
<dbReference type="Gene3D" id="3.40.50.11290">
    <property type="match status" value="1"/>
</dbReference>
<organism evidence="4 5">
    <name type="scientific">Modestobacter versicolor</name>
    <dbReference type="NCBI Taxonomy" id="429133"/>
    <lineage>
        <taxon>Bacteria</taxon>
        <taxon>Bacillati</taxon>
        <taxon>Actinomycetota</taxon>
        <taxon>Actinomycetes</taxon>
        <taxon>Geodermatophilales</taxon>
        <taxon>Geodermatophilaceae</taxon>
        <taxon>Modestobacter</taxon>
    </lineage>
</organism>
<feature type="compositionally biased region" description="Pro residues" evidence="1">
    <location>
        <begin position="501"/>
        <end position="511"/>
    </location>
</feature>
<evidence type="ECO:0000313" key="5">
    <source>
        <dbReference type="Proteomes" id="UP000247602"/>
    </source>
</evidence>
<dbReference type="SUPFAM" id="SSF56059">
    <property type="entry name" value="Glutathione synthetase ATP-binding domain-like"/>
    <property type="match status" value="1"/>
</dbReference>
<dbReference type="EMBL" id="JACIBU010000001">
    <property type="protein sequence ID" value="MBB3676897.1"/>
    <property type="molecule type" value="Genomic_DNA"/>
</dbReference>
<dbReference type="Proteomes" id="UP000247602">
    <property type="component" value="Unassembled WGS sequence"/>
</dbReference>
<dbReference type="Gene3D" id="3.30.1490.270">
    <property type="match status" value="1"/>
</dbReference>
<gene>
    <name evidence="4" type="ORF">DMO24_07650</name>
    <name evidence="3" type="ORF">FHX36_002632</name>
</gene>
<evidence type="ECO:0000259" key="2">
    <source>
        <dbReference type="Pfam" id="PF14403"/>
    </source>
</evidence>
<dbReference type="PIRSF" id="PIRSF005522">
    <property type="entry name" value="UCP005522"/>
    <property type="match status" value="1"/>
</dbReference>
<name>A0A323VB78_9ACTN</name>
<evidence type="ECO:0000313" key="6">
    <source>
        <dbReference type="Proteomes" id="UP000580718"/>
    </source>
</evidence>
<accession>A0A323VB78</accession>
<proteinExistence type="predicted"/>
<dbReference type="InterPro" id="IPR016450">
    <property type="entry name" value="UCP005522"/>
</dbReference>
<feature type="region of interest" description="Disordered" evidence="1">
    <location>
        <begin position="499"/>
        <end position="558"/>
    </location>
</feature>
<sequence length="558" mass="60113">MADLFDGYPLGQQWDEMFAAPGQPRPPYTGLFSSLQPMSGEELAARADVLSQTYRDAGVTFAHAGEEQPFPLDIVPRVIGHEEWALIERGVAQRVHALEAFLADVYGAGQVFSDGVVPRSVVTTSAHFHRAAHGLVPPNGVRVHVSGIDLVRDEAGDFRVLEDNLRSPSGVSYVITNRAAMSQVLPELFGDHRVQPVSDYPGKLLAALKASAPTGISDPTVVLLTPGVYNSAYFEHALLARQMGVELVEGRDLVCSGGQVSMRTTDGQQRVDVIYRRIDDDFLDPVHFRSDSVIGCAGVLNAARAGRVTIANAVGNGVADDKLLYTWVPDLIRYYLAEEPVLQNADTYRLDERDTVEWVLESLDTLVLKPVDGSGGKGIVIGPRADQRTLEELAVKVRASPRDWIAQKPIGLSTSPTLINGRIAPRHVDLRPFAVNDGHDVWVLPGGLTRVALPEGELVVNSSQGGGSKDTWVISPPRPAAEPVPEHDVTRIEFTTADLPAEPPAQDPGPPNDNALAQSQQQQQRKDLAPLPPRELGASLRARPTAGGDGHVGGGPRC</sequence>
<feature type="compositionally biased region" description="Gly residues" evidence="1">
    <location>
        <begin position="547"/>
        <end position="558"/>
    </location>
</feature>
<dbReference type="InterPro" id="IPR051680">
    <property type="entry name" value="ATP-dep_Glu-Cys_Ligase-2"/>
</dbReference>
<keyword evidence="5" id="KW-1185">Reference proteome</keyword>
<comment type="caution">
    <text evidence="4">The sequence shown here is derived from an EMBL/GenBank/DDBJ whole genome shotgun (WGS) entry which is preliminary data.</text>
</comment>
<dbReference type="InterPro" id="IPR025841">
    <property type="entry name" value="CP_ATPgrasp_2"/>
</dbReference>